<accession>A0ABY8LA84</accession>
<name>A0ABY8LA84_9FLAO</name>
<evidence type="ECO:0000313" key="3">
    <source>
        <dbReference type="Proteomes" id="UP001232001"/>
    </source>
</evidence>
<feature type="domain" description="Transposase DDE" evidence="1">
    <location>
        <begin position="1"/>
        <end position="40"/>
    </location>
</feature>
<dbReference type="Pfam" id="PF13612">
    <property type="entry name" value="DDE_Tnp_1_3"/>
    <property type="match status" value="1"/>
</dbReference>
<keyword evidence="3" id="KW-1185">Reference proteome</keyword>
<reference evidence="2 3" key="1">
    <citation type="submission" date="2023-04" db="EMBL/GenBank/DDBJ databases">
        <title>Tenacibaculum tangerinum sp. nov., isolated from sea tidal flat of South Korea.</title>
        <authorList>
            <person name="Lee S.H."/>
            <person name="Kim J.-J."/>
        </authorList>
    </citation>
    <scope>NUCLEOTIDE SEQUENCE [LARGE SCALE GENOMIC DNA]</scope>
    <source>
        <strain evidence="2 3">GRR-S3-23</strain>
    </source>
</reference>
<dbReference type="InterPro" id="IPR025668">
    <property type="entry name" value="Tnp_DDE_dom"/>
</dbReference>
<sequence>MTQGNIDDRQPLKDKAFHDRVFGKIFADRGYLGKELFEQLL</sequence>
<organism evidence="2 3">
    <name type="scientific">Tenacibaculum tangerinum</name>
    <dbReference type="NCBI Taxonomy" id="3038772"/>
    <lineage>
        <taxon>Bacteria</taxon>
        <taxon>Pseudomonadati</taxon>
        <taxon>Bacteroidota</taxon>
        <taxon>Flavobacteriia</taxon>
        <taxon>Flavobacteriales</taxon>
        <taxon>Flavobacteriaceae</taxon>
        <taxon>Tenacibaculum</taxon>
    </lineage>
</organism>
<evidence type="ECO:0000313" key="2">
    <source>
        <dbReference type="EMBL" id="WGH77068.1"/>
    </source>
</evidence>
<evidence type="ECO:0000259" key="1">
    <source>
        <dbReference type="Pfam" id="PF13612"/>
    </source>
</evidence>
<gene>
    <name evidence="2" type="ORF">P8625_06525</name>
</gene>
<dbReference type="EMBL" id="CP122539">
    <property type="protein sequence ID" value="WGH77068.1"/>
    <property type="molecule type" value="Genomic_DNA"/>
</dbReference>
<dbReference type="Proteomes" id="UP001232001">
    <property type="component" value="Chromosome"/>
</dbReference>
<protein>
    <submittedName>
        <fullName evidence="2">Transposase</fullName>
    </submittedName>
</protein>
<proteinExistence type="predicted"/>